<keyword evidence="3" id="KW-1185">Reference proteome</keyword>
<feature type="compositionally biased region" description="Polar residues" evidence="1">
    <location>
        <begin position="339"/>
        <end position="349"/>
    </location>
</feature>
<dbReference type="Pfam" id="PF16021">
    <property type="entry name" value="PDCD7"/>
    <property type="match status" value="1"/>
</dbReference>
<reference evidence="2 3" key="1">
    <citation type="journal article" date="2023" name="Nucleic Acids Res.">
        <title>The hologenome of Daphnia magna reveals possible DNA methylation and microbiome-mediated evolution of the host genome.</title>
        <authorList>
            <person name="Chaturvedi A."/>
            <person name="Li X."/>
            <person name="Dhandapani V."/>
            <person name="Marshall H."/>
            <person name="Kissane S."/>
            <person name="Cuenca-Cambronero M."/>
            <person name="Asole G."/>
            <person name="Calvet F."/>
            <person name="Ruiz-Romero M."/>
            <person name="Marangio P."/>
            <person name="Guigo R."/>
            <person name="Rago D."/>
            <person name="Mirbahai L."/>
            <person name="Eastwood N."/>
            <person name="Colbourne J.K."/>
            <person name="Zhou J."/>
            <person name="Mallon E."/>
            <person name="Orsini L."/>
        </authorList>
    </citation>
    <scope>NUCLEOTIDE SEQUENCE [LARGE SCALE GENOMIC DNA]</scope>
    <source>
        <strain evidence="2">LRV0_1</strain>
    </source>
</reference>
<evidence type="ECO:0000313" key="2">
    <source>
        <dbReference type="EMBL" id="KAK4023362.1"/>
    </source>
</evidence>
<dbReference type="Proteomes" id="UP001234178">
    <property type="component" value="Unassembled WGS sequence"/>
</dbReference>
<accession>A0ABR0ADZ8</accession>
<evidence type="ECO:0000256" key="1">
    <source>
        <dbReference type="SAM" id="MobiDB-lite"/>
    </source>
</evidence>
<comment type="caution">
    <text evidence="2">The sequence shown here is derived from an EMBL/GenBank/DDBJ whole genome shotgun (WGS) entry which is preliminary data.</text>
</comment>
<dbReference type="PANTHER" id="PTHR48190">
    <property type="entry name" value="PROGRAMMED CELL DEATH PROTEIN 7"/>
    <property type="match status" value="1"/>
</dbReference>
<dbReference type="InterPro" id="IPR052831">
    <property type="entry name" value="Apoptosis_promoter"/>
</dbReference>
<evidence type="ECO:0000313" key="3">
    <source>
        <dbReference type="Proteomes" id="UP001234178"/>
    </source>
</evidence>
<gene>
    <name evidence="2" type="ORF">OUZ56_008778</name>
</gene>
<organism evidence="2 3">
    <name type="scientific">Daphnia magna</name>
    <dbReference type="NCBI Taxonomy" id="35525"/>
    <lineage>
        <taxon>Eukaryota</taxon>
        <taxon>Metazoa</taxon>
        <taxon>Ecdysozoa</taxon>
        <taxon>Arthropoda</taxon>
        <taxon>Crustacea</taxon>
        <taxon>Branchiopoda</taxon>
        <taxon>Diplostraca</taxon>
        <taxon>Cladocera</taxon>
        <taxon>Anomopoda</taxon>
        <taxon>Daphniidae</taxon>
        <taxon>Daphnia</taxon>
    </lineage>
</organism>
<name>A0ABR0ADZ8_9CRUS</name>
<dbReference type="EMBL" id="JAOYFB010000037">
    <property type="protein sequence ID" value="KAK4023362.1"/>
    <property type="molecule type" value="Genomic_DNA"/>
</dbReference>
<dbReference type="InterPro" id="IPR031974">
    <property type="entry name" value="PDCD7"/>
</dbReference>
<dbReference type="PANTHER" id="PTHR48190:SF2">
    <property type="entry name" value="PROGRAMMED CELL DEATH PROTEIN 7"/>
    <property type="match status" value="1"/>
</dbReference>
<proteinExistence type="predicted"/>
<feature type="region of interest" description="Disordered" evidence="1">
    <location>
        <begin position="327"/>
        <end position="349"/>
    </location>
</feature>
<protein>
    <submittedName>
        <fullName evidence="2">Uncharacterized protein</fullName>
    </submittedName>
</protein>
<sequence>MAQWNHNSMNHLNLTLPNFQPENSPAGNNYNNPTNLMSAPPNFPNLNQMKMGNPKCSFGSEFPHSSPSYQTSSSFRQPWEINSEVNCHGLPVPAERQREWLIMLNQRKLDQDFLNSFIQSQMVSQSQSPLTKMSRLGDLETEEAERLTSHLKVAEQMSEACQNPEGEHNPWQMKERPEFINEQITQYSTSKETNEKINKRKEKRKWIKRKKERKRKETETAKHRREELNIIIDKQRDIIRRSELQRKKHQEARREVDGFFSEIRRKQSEVKRIRQLFKSLRELRSLRARSLESRCALFSKQEDTDQFNNTLDQLDLFIKNKSADYEEEEKSSKLVMNDQPGTKSQDAIQ</sequence>